<dbReference type="RefSeq" id="WP_054359654.1">
    <property type="nucleotide sequence ID" value="NZ_LJYW01000001.1"/>
</dbReference>
<dbReference type="AlphaFoldDB" id="A0A0N8GF69"/>
<feature type="transmembrane region" description="Helical" evidence="8">
    <location>
        <begin position="108"/>
        <end position="128"/>
    </location>
</feature>
<reference evidence="9 10" key="1">
    <citation type="submission" date="2015-09" db="EMBL/GenBank/DDBJ databases">
        <authorList>
            <consortium name="Swine Surveillance"/>
        </authorList>
    </citation>
    <scope>NUCLEOTIDE SEQUENCE [LARGE SCALE GENOMIC DNA]</scope>
    <source>
        <strain evidence="9 10">16</strain>
    </source>
</reference>
<accession>A0A0N8GF69</accession>
<evidence type="ECO:0000256" key="3">
    <source>
        <dbReference type="ARBA" id="ARBA00022448"/>
    </source>
</evidence>
<evidence type="ECO:0000256" key="2">
    <source>
        <dbReference type="ARBA" id="ARBA00007935"/>
    </source>
</evidence>
<dbReference type="PANTHER" id="PTHR30472">
    <property type="entry name" value="FERRIC ENTEROBACTIN TRANSPORT SYSTEM PERMEASE PROTEIN"/>
    <property type="match status" value="1"/>
</dbReference>
<dbReference type="PANTHER" id="PTHR30472:SF25">
    <property type="entry name" value="ABC TRANSPORTER PERMEASE PROTEIN MJ0876-RELATED"/>
    <property type="match status" value="1"/>
</dbReference>
<keyword evidence="7 8" id="KW-0472">Membrane</keyword>
<feature type="transmembrane region" description="Helical" evidence="8">
    <location>
        <begin position="333"/>
        <end position="350"/>
    </location>
</feature>
<reference evidence="9 10" key="2">
    <citation type="submission" date="2015-10" db="EMBL/GenBank/DDBJ databases">
        <title>Draft Genome Sequence of Prosthecomicrobium hirschii ATCC 27832.</title>
        <authorList>
            <person name="Daniel J."/>
            <person name="Givan S.A."/>
            <person name="Brun Y.V."/>
            <person name="Brown P.J."/>
        </authorList>
    </citation>
    <scope>NUCLEOTIDE SEQUENCE [LARGE SCALE GENOMIC DNA]</scope>
    <source>
        <strain evidence="9 10">16</strain>
    </source>
</reference>
<evidence type="ECO:0000256" key="7">
    <source>
        <dbReference type="ARBA" id="ARBA00023136"/>
    </source>
</evidence>
<comment type="caution">
    <text evidence="9">The sequence shown here is derived from an EMBL/GenBank/DDBJ whole genome shotgun (WGS) entry which is preliminary data.</text>
</comment>
<organism evidence="9 10">
    <name type="scientific">Prosthecodimorpha hirschii</name>
    <dbReference type="NCBI Taxonomy" id="665126"/>
    <lineage>
        <taxon>Bacteria</taxon>
        <taxon>Pseudomonadati</taxon>
        <taxon>Pseudomonadota</taxon>
        <taxon>Alphaproteobacteria</taxon>
        <taxon>Hyphomicrobiales</taxon>
        <taxon>Ancalomicrobiaceae</taxon>
        <taxon>Prosthecodimorpha</taxon>
    </lineage>
</organism>
<gene>
    <name evidence="9" type="ORF">ABB55_15725</name>
</gene>
<name>A0A0N8GF69_9HYPH</name>
<protein>
    <recommendedName>
        <fullName evidence="11">Iron ABC transporter</fullName>
    </recommendedName>
</protein>
<evidence type="ECO:0000313" key="10">
    <source>
        <dbReference type="Proteomes" id="UP000048984"/>
    </source>
</evidence>
<dbReference type="GO" id="GO:0022857">
    <property type="term" value="F:transmembrane transporter activity"/>
    <property type="evidence" value="ECO:0007669"/>
    <property type="project" value="InterPro"/>
</dbReference>
<keyword evidence="6 8" id="KW-1133">Transmembrane helix</keyword>
<proteinExistence type="inferred from homology"/>
<keyword evidence="10" id="KW-1185">Reference proteome</keyword>
<dbReference type="FunFam" id="1.10.3470.10:FF:000001">
    <property type="entry name" value="Vitamin B12 ABC transporter permease BtuC"/>
    <property type="match status" value="1"/>
</dbReference>
<feature type="transmembrane region" description="Helical" evidence="8">
    <location>
        <begin position="172"/>
        <end position="194"/>
    </location>
</feature>
<evidence type="ECO:0008006" key="11">
    <source>
        <dbReference type="Google" id="ProtNLM"/>
    </source>
</evidence>
<dbReference type="GO" id="GO:0033214">
    <property type="term" value="P:siderophore-iron import into cell"/>
    <property type="evidence" value="ECO:0007669"/>
    <property type="project" value="TreeGrafter"/>
</dbReference>
<comment type="subcellular location">
    <subcellularLocation>
        <location evidence="1">Cell membrane</location>
        <topology evidence="1">Multi-pass membrane protein</topology>
    </subcellularLocation>
</comment>
<evidence type="ECO:0000256" key="8">
    <source>
        <dbReference type="SAM" id="Phobius"/>
    </source>
</evidence>
<evidence type="ECO:0000313" key="9">
    <source>
        <dbReference type="EMBL" id="KPL53489.1"/>
    </source>
</evidence>
<comment type="similarity">
    <text evidence="2">Belongs to the binding-protein-dependent transport system permease family. FecCD subfamily.</text>
</comment>
<evidence type="ECO:0000256" key="6">
    <source>
        <dbReference type="ARBA" id="ARBA00022989"/>
    </source>
</evidence>
<feature type="transmembrane region" description="Helical" evidence="8">
    <location>
        <begin position="22"/>
        <end position="46"/>
    </location>
</feature>
<dbReference type="CDD" id="cd06550">
    <property type="entry name" value="TM_ABC_iron-siderophores_like"/>
    <property type="match status" value="1"/>
</dbReference>
<evidence type="ECO:0000256" key="5">
    <source>
        <dbReference type="ARBA" id="ARBA00022692"/>
    </source>
</evidence>
<sequence>MSAAETVAIADLTRARRRTGRIALVGLGLLAMAALVLSLGTGPLAIAPDRVVAILAEAATGRAVTGTDAAVVLAVRLPRTLAALLAGGALGVAGALMQGLFRNPLADPGLVGVSAGAGLAAALVIVLGDRLVGAAALPAMALPFGAFLGGLATTALLYAVATRGGRTSVTILLLAGIAVSALAGAGTGILVYLSDDRQLRDLTFWSLGSFGGTTWSKLAATGPLLALALVGALTLARALDALVLGEAEAQHLGIPVERMKAAAVVLTALAVGAAVATAGVIGFVGIVVPHLVRLIAGPAHGRVLPASALLGAALLAGADTIARVIVAPAELPIGIVTALIGAPVFLHLLIGRGTRLA</sequence>
<feature type="transmembrane region" description="Helical" evidence="8">
    <location>
        <begin position="140"/>
        <end position="160"/>
    </location>
</feature>
<feature type="transmembrane region" description="Helical" evidence="8">
    <location>
        <begin position="308"/>
        <end position="326"/>
    </location>
</feature>
<dbReference type="GO" id="GO:0005886">
    <property type="term" value="C:plasma membrane"/>
    <property type="evidence" value="ECO:0007669"/>
    <property type="project" value="UniProtKB-SubCell"/>
</dbReference>
<keyword evidence="5 8" id="KW-0812">Transmembrane</keyword>
<evidence type="ECO:0000256" key="1">
    <source>
        <dbReference type="ARBA" id="ARBA00004651"/>
    </source>
</evidence>
<dbReference type="SUPFAM" id="SSF81345">
    <property type="entry name" value="ABC transporter involved in vitamin B12 uptake, BtuC"/>
    <property type="match status" value="1"/>
</dbReference>
<evidence type="ECO:0000256" key="4">
    <source>
        <dbReference type="ARBA" id="ARBA00022475"/>
    </source>
</evidence>
<feature type="transmembrane region" description="Helical" evidence="8">
    <location>
        <begin position="261"/>
        <end position="288"/>
    </location>
</feature>
<keyword evidence="4" id="KW-1003">Cell membrane</keyword>
<dbReference type="InterPro" id="IPR037294">
    <property type="entry name" value="ABC_BtuC-like"/>
</dbReference>
<dbReference type="Proteomes" id="UP000048984">
    <property type="component" value="Unassembled WGS sequence"/>
</dbReference>
<dbReference type="InterPro" id="IPR000522">
    <property type="entry name" value="ABC_transptr_permease_BtuC"/>
</dbReference>
<dbReference type="Pfam" id="PF01032">
    <property type="entry name" value="FecCD"/>
    <property type="match status" value="1"/>
</dbReference>
<dbReference type="Gene3D" id="1.10.3470.10">
    <property type="entry name" value="ABC transporter involved in vitamin B12 uptake, BtuC"/>
    <property type="match status" value="1"/>
</dbReference>
<keyword evidence="3" id="KW-0813">Transport</keyword>
<dbReference type="EMBL" id="LJYW01000001">
    <property type="protein sequence ID" value="KPL53489.1"/>
    <property type="molecule type" value="Genomic_DNA"/>
</dbReference>
<dbReference type="STRING" id="665126.ABB55_15725"/>
<feature type="transmembrane region" description="Helical" evidence="8">
    <location>
        <begin position="81"/>
        <end position="101"/>
    </location>
</feature>
<feature type="transmembrane region" description="Helical" evidence="8">
    <location>
        <begin position="214"/>
        <end position="236"/>
    </location>
</feature>